<dbReference type="EMBL" id="JAEPRE010000006">
    <property type="protein sequence ID" value="KAG2237446.1"/>
    <property type="molecule type" value="Genomic_DNA"/>
</dbReference>
<keyword evidence="1" id="KW-0472">Membrane</keyword>
<name>A0A8H7SYM7_9FUNG</name>
<keyword evidence="1" id="KW-0812">Transmembrane</keyword>
<gene>
    <name evidence="2" type="ORF">INT48_009575</name>
</gene>
<organism evidence="2 3">
    <name type="scientific">Thamnidium elegans</name>
    <dbReference type="NCBI Taxonomy" id="101142"/>
    <lineage>
        <taxon>Eukaryota</taxon>
        <taxon>Fungi</taxon>
        <taxon>Fungi incertae sedis</taxon>
        <taxon>Mucoromycota</taxon>
        <taxon>Mucoromycotina</taxon>
        <taxon>Mucoromycetes</taxon>
        <taxon>Mucorales</taxon>
        <taxon>Mucorineae</taxon>
        <taxon>Mucoraceae</taxon>
        <taxon>Thamnidium</taxon>
    </lineage>
</organism>
<protein>
    <submittedName>
        <fullName evidence="2">Uncharacterized protein</fullName>
    </submittedName>
</protein>
<proteinExistence type="predicted"/>
<dbReference type="Proteomes" id="UP000613177">
    <property type="component" value="Unassembled WGS sequence"/>
</dbReference>
<evidence type="ECO:0000313" key="2">
    <source>
        <dbReference type="EMBL" id="KAG2237446.1"/>
    </source>
</evidence>
<sequence length="89" mass="9962">MFYPDWSQSYSLPIAFLIVAGSILLTLREFVPDTRLSYSKFATNIKSGKTVGEIITFLAMVIITQHLMILLLQLGSAGYLAARAYNTRE</sequence>
<evidence type="ECO:0000313" key="3">
    <source>
        <dbReference type="Proteomes" id="UP000613177"/>
    </source>
</evidence>
<keyword evidence="3" id="KW-1185">Reference proteome</keyword>
<reference evidence="2" key="1">
    <citation type="submission" date="2021-01" db="EMBL/GenBank/DDBJ databases">
        <title>Metabolic potential, ecology and presence of endohyphal bacteria is reflected in genomic diversity of Mucoromycotina.</title>
        <authorList>
            <person name="Muszewska A."/>
            <person name="Okrasinska A."/>
            <person name="Steczkiewicz K."/>
            <person name="Drgas O."/>
            <person name="Orlowska M."/>
            <person name="Perlinska-Lenart U."/>
            <person name="Aleksandrzak-Piekarczyk T."/>
            <person name="Szatraj K."/>
            <person name="Zielenkiewicz U."/>
            <person name="Pilsyk S."/>
            <person name="Malc E."/>
            <person name="Mieczkowski P."/>
            <person name="Kruszewska J.S."/>
            <person name="Biernat P."/>
            <person name="Pawlowska J."/>
        </authorList>
    </citation>
    <scope>NUCLEOTIDE SEQUENCE</scope>
    <source>
        <strain evidence="2">WA0000018081</strain>
    </source>
</reference>
<feature type="transmembrane region" description="Helical" evidence="1">
    <location>
        <begin position="12"/>
        <end position="31"/>
    </location>
</feature>
<dbReference type="AlphaFoldDB" id="A0A8H7SYM7"/>
<comment type="caution">
    <text evidence="2">The sequence shown here is derived from an EMBL/GenBank/DDBJ whole genome shotgun (WGS) entry which is preliminary data.</text>
</comment>
<feature type="non-terminal residue" evidence="2">
    <location>
        <position position="1"/>
    </location>
</feature>
<accession>A0A8H7SYM7</accession>
<keyword evidence="1" id="KW-1133">Transmembrane helix</keyword>
<evidence type="ECO:0000256" key="1">
    <source>
        <dbReference type="SAM" id="Phobius"/>
    </source>
</evidence>
<feature type="transmembrane region" description="Helical" evidence="1">
    <location>
        <begin position="51"/>
        <end position="72"/>
    </location>
</feature>